<comment type="caution">
    <text evidence="1">The sequence shown here is derived from an EMBL/GenBank/DDBJ whole genome shotgun (WGS) entry which is preliminary data.</text>
</comment>
<evidence type="ECO:0000313" key="1">
    <source>
        <dbReference type="EMBL" id="CAG8738945.1"/>
    </source>
</evidence>
<sequence>IQALQGLEIIKLKKVGKEIKPIALYEQITFDFSAVRKPSAAPSPHLATNL</sequence>
<accession>A0ACA9Q748</accession>
<keyword evidence="2" id="KW-1185">Reference proteome</keyword>
<feature type="non-terminal residue" evidence="1">
    <location>
        <position position="1"/>
    </location>
</feature>
<dbReference type="Proteomes" id="UP000789366">
    <property type="component" value="Unassembled WGS sequence"/>
</dbReference>
<evidence type="ECO:0000313" key="2">
    <source>
        <dbReference type="Proteomes" id="UP000789366"/>
    </source>
</evidence>
<organism evidence="1 2">
    <name type="scientific">Cetraspora pellucida</name>
    <dbReference type="NCBI Taxonomy" id="1433469"/>
    <lineage>
        <taxon>Eukaryota</taxon>
        <taxon>Fungi</taxon>
        <taxon>Fungi incertae sedis</taxon>
        <taxon>Mucoromycota</taxon>
        <taxon>Glomeromycotina</taxon>
        <taxon>Glomeromycetes</taxon>
        <taxon>Diversisporales</taxon>
        <taxon>Gigasporaceae</taxon>
        <taxon>Cetraspora</taxon>
    </lineage>
</organism>
<protein>
    <submittedName>
        <fullName evidence="1">2232_t:CDS:1</fullName>
    </submittedName>
</protein>
<reference evidence="1" key="1">
    <citation type="submission" date="2021-06" db="EMBL/GenBank/DDBJ databases">
        <authorList>
            <person name="Kallberg Y."/>
            <person name="Tangrot J."/>
            <person name="Rosling A."/>
        </authorList>
    </citation>
    <scope>NUCLEOTIDE SEQUENCE</scope>
    <source>
        <strain evidence="1">28 12/20/2015</strain>
    </source>
</reference>
<proteinExistence type="predicted"/>
<name>A0ACA9Q748_9GLOM</name>
<dbReference type="EMBL" id="CAJVPW010037008">
    <property type="protein sequence ID" value="CAG8738945.1"/>
    <property type="molecule type" value="Genomic_DNA"/>
</dbReference>
<gene>
    <name evidence="1" type="ORF">SPELUC_LOCUS13646</name>
</gene>